<dbReference type="PANTHER" id="PTHR43078:SF6">
    <property type="entry name" value="UDP-GLUCURONIC ACID DECARBOXYLASE 1"/>
    <property type="match status" value="1"/>
</dbReference>
<dbReference type="SUPFAM" id="SSF51735">
    <property type="entry name" value="NAD(P)-binding Rossmann-fold domains"/>
    <property type="match status" value="1"/>
</dbReference>
<dbReference type="EMBL" id="JAEKNS010000145">
    <property type="protein sequence ID" value="MBJ7596037.1"/>
    <property type="molecule type" value="Genomic_DNA"/>
</dbReference>
<protein>
    <submittedName>
        <fullName evidence="6">NAD-dependent epimerase/dehydratase family protein</fullName>
    </submittedName>
</protein>
<dbReference type="InterPro" id="IPR036291">
    <property type="entry name" value="NAD(P)-bd_dom_sf"/>
</dbReference>
<dbReference type="Proteomes" id="UP000606991">
    <property type="component" value="Unassembled WGS sequence"/>
</dbReference>
<dbReference type="RefSeq" id="WP_337313704.1">
    <property type="nucleotide sequence ID" value="NZ_JAEKNS010000145.1"/>
</dbReference>
<dbReference type="GO" id="GO:0042732">
    <property type="term" value="P:D-xylose metabolic process"/>
    <property type="evidence" value="ECO:0007669"/>
    <property type="project" value="InterPro"/>
</dbReference>
<keyword evidence="4" id="KW-0456">Lyase</keyword>
<dbReference type="AlphaFoldDB" id="A0A2W5Z559"/>
<reference evidence="7 8" key="1">
    <citation type="journal article" date="2017" name="Nature">
        <title>Atmospheric trace gases support primary production in Antarctic desert surface soil.</title>
        <authorList>
            <person name="Ji M."/>
            <person name="Greening C."/>
            <person name="Vanwonterghem I."/>
            <person name="Carere C.R."/>
            <person name="Bay S.K."/>
            <person name="Steen J.A."/>
            <person name="Montgomery K."/>
            <person name="Lines T."/>
            <person name="Beardall J."/>
            <person name="van Dorst J."/>
            <person name="Snape I."/>
            <person name="Stott M.B."/>
            <person name="Hugenholtz P."/>
            <person name="Ferrari B.C."/>
        </authorList>
    </citation>
    <scope>NUCLEOTIDE SEQUENCE [LARGE SCALE GENOMIC DNA]</scope>
    <source>
        <strain evidence="7">RRmetagenome_bin12</strain>
    </source>
</reference>
<evidence type="ECO:0000313" key="9">
    <source>
        <dbReference type="Proteomes" id="UP000606991"/>
    </source>
</evidence>
<dbReference type="Gene3D" id="3.40.50.720">
    <property type="entry name" value="NAD(P)-binding Rossmann-like Domain"/>
    <property type="match status" value="1"/>
</dbReference>
<dbReference type="PANTHER" id="PTHR43078">
    <property type="entry name" value="UDP-GLUCURONIC ACID DECARBOXYLASE-RELATED"/>
    <property type="match status" value="1"/>
</dbReference>
<keyword evidence="2" id="KW-0210">Decarboxylase</keyword>
<gene>
    <name evidence="7" type="ORF">DLM65_08280</name>
    <name evidence="6" type="ORF">JF886_14495</name>
</gene>
<dbReference type="Pfam" id="PF01370">
    <property type="entry name" value="Epimerase"/>
    <property type="match status" value="1"/>
</dbReference>
<evidence type="ECO:0000256" key="2">
    <source>
        <dbReference type="ARBA" id="ARBA00022793"/>
    </source>
</evidence>
<dbReference type="InterPro" id="IPR044516">
    <property type="entry name" value="UXS-like"/>
</dbReference>
<accession>A0A934JW49</accession>
<dbReference type="GO" id="GO:0048040">
    <property type="term" value="F:UDP-glucuronate decarboxylase activity"/>
    <property type="evidence" value="ECO:0007669"/>
    <property type="project" value="TreeGrafter"/>
</dbReference>
<evidence type="ECO:0000259" key="5">
    <source>
        <dbReference type="Pfam" id="PF01370"/>
    </source>
</evidence>
<organism evidence="7 8">
    <name type="scientific">Candidatus Aeolococcus gillhamiae</name>
    <dbReference type="NCBI Taxonomy" id="3127015"/>
    <lineage>
        <taxon>Bacteria</taxon>
        <taxon>Bacillati</taxon>
        <taxon>Candidatus Dormiibacterota</taxon>
        <taxon>Candidatus Dormibacteria</taxon>
        <taxon>Candidatus Aeolococcales</taxon>
        <taxon>Candidatus Aeolococcaceae</taxon>
        <taxon>Candidatus Aeolococcus</taxon>
    </lineage>
</organism>
<feature type="domain" description="NAD-dependent epimerase/dehydratase" evidence="5">
    <location>
        <begin position="4"/>
        <end position="244"/>
    </location>
</feature>
<dbReference type="GO" id="GO:0005737">
    <property type="term" value="C:cytoplasm"/>
    <property type="evidence" value="ECO:0007669"/>
    <property type="project" value="TreeGrafter"/>
</dbReference>
<dbReference type="InterPro" id="IPR001509">
    <property type="entry name" value="Epimerase_deHydtase"/>
</dbReference>
<reference evidence="6 9" key="3">
    <citation type="submission" date="2020-10" db="EMBL/GenBank/DDBJ databases">
        <title>Ca. Dormibacterota MAGs.</title>
        <authorList>
            <person name="Montgomery K."/>
        </authorList>
    </citation>
    <scope>NUCLEOTIDE SEQUENCE [LARGE SCALE GENOMIC DNA]</scope>
    <source>
        <strain evidence="6">SC8812_S17_18</strain>
    </source>
</reference>
<dbReference type="EMBL" id="QHBU01000153">
    <property type="protein sequence ID" value="PZR80420.1"/>
    <property type="molecule type" value="Genomic_DNA"/>
</dbReference>
<accession>A0A2W5Z559</accession>
<comment type="caution">
    <text evidence="7">The sequence shown here is derived from an EMBL/GenBank/DDBJ whole genome shotgun (WGS) entry which is preliminary data.</text>
</comment>
<evidence type="ECO:0000256" key="1">
    <source>
        <dbReference type="ARBA" id="ARBA00001911"/>
    </source>
</evidence>
<proteinExistence type="predicted"/>
<comment type="cofactor">
    <cofactor evidence="1">
        <name>NAD(+)</name>
        <dbReference type="ChEBI" id="CHEBI:57540"/>
    </cofactor>
</comment>
<dbReference type="GO" id="GO:0070403">
    <property type="term" value="F:NAD+ binding"/>
    <property type="evidence" value="ECO:0007669"/>
    <property type="project" value="InterPro"/>
</dbReference>
<evidence type="ECO:0000256" key="4">
    <source>
        <dbReference type="ARBA" id="ARBA00023239"/>
    </source>
</evidence>
<evidence type="ECO:0000256" key="3">
    <source>
        <dbReference type="ARBA" id="ARBA00023027"/>
    </source>
</evidence>
<sequence length="321" mass="34977">MRTLVTGGAGFIGSHLVDRLVERGDTVVVLDDLSTGRRANLAHHAEGGPVQRIEGTILDEPTVGELVAGSDRVFHLAAAVGVDKIVRDPLGSLQVNTRGSENVIAACALSGRKVLIASSSEVYGKTSRVPMQEDDDRILGSTMVHRWSYATAKALDEHLALAHVMHGLRTVIVRYFNIYGPRMDPRGYGSVMANFLRQATRGEPMTVYGDGLQTRCFTYIDDCIDGTLLAMETEAAEAQAFNIGNQQSETTITDLARMVVALTGSTSTVAHETYEARYGPGFEDTRRRVPDASRATERLGWTAKVRLEEGLRRTLESWPTG</sequence>
<evidence type="ECO:0000313" key="7">
    <source>
        <dbReference type="EMBL" id="PZR80420.1"/>
    </source>
</evidence>
<dbReference type="Proteomes" id="UP000248724">
    <property type="component" value="Unassembled WGS sequence"/>
</dbReference>
<name>A0A2W5Z559_9BACT</name>
<evidence type="ECO:0000313" key="8">
    <source>
        <dbReference type="Proteomes" id="UP000248724"/>
    </source>
</evidence>
<evidence type="ECO:0000313" key="6">
    <source>
        <dbReference type="EMBL" id="MBJ7596037.1"/>
    </source>
</evidence>
<reference evidence="7" key="2">
    <citation type="submission" date="2018-05" db="EMBL/GenBank/DDBJ databases">
        <authorList>
            <person name="Ferrari B."/>
        </authorList>
    </citation>
    <scope>NUCLEOTIDE SEQUENCE</scope>
    <source>
        <strain evidence="7">RRmetagenome_bin12</strain>
    </source>
</reference>
<keyword evidence="3" id="KW-0520">NAD</keyword>